<dbReference type="HOGENOM" id="CLU_1427607_0_0_1"/>
<evidence type="ECO:0000313" key="2">
    <source>
        <dbReference type="Proteomes" id="UP000002624"/>
    </source>
</evidence>
<dbReference type="Proteomes" id="UP000002624">
    <property type="component" value="Unassembled WGS sequence"/>
</dbReference>
<dbReference type="STRING" id="544712.C6HB36"/>
<gene>
    <name evidence="1" type="ORF">HCDG_03918</name>
</gene>
<dbReference type="PANTHER" id="PTHR37539">
    <property type="entry name" value="SECRETED PROTEIN-RELATED"/>
    <property type="match status" value="1"/>
</dbReference>
<dbReference type="EMBL" id="GG692422">
    <property type="protein sequence ID" value="EER42459.1"/>
    <property type="molecule type" value="Genomic_DNA"/>
</dbReference>
<sequence length="194" mass="22409">MAVFQVFRVSEYAELESFGRRDIPSNRAIKSTLESFRLGYQISVQVIQRKCIRGRIDVEFGPSQLLNDILFDLSFEYAEITLSWSKRVDWVDWDQTERDQQAVYRHGIPALNALEFDSLLGGISRRLEPNYSVQSFGIPIHDLDCISTICLFSTLLLRLSLSRQGIFLREQQVVDDVALWRLVAYLLPGTTWTI</sequence>
<proteinExistence type="predicted"/>
<accession>C6HB36</accession>
<protein>
    <submittedName>
        <fullName evidence="1">Uncharacterized protein</fullName>
    </submittedName>
</protein>
<dbReference type="OMA" id="CIRGRID"/>
<reference evidence="2" key="1">
    <citation type="submission" date="2009-05" db="EMBL/GenBank/DDBJ databases">
        <title>The genome sequence of Ajellomyces capsulatus strain H143.</title>
        <authorList>
            <person name="Champion M."/>
            <person name="Cuomo C.A."/>
            <person name="Ma L.-J."/>
            <person name="Henn M.R."/>
            <person name="Sil A."/>
            <person name="Goldman B."/>
            <person name="Young S.K."/>
            <person name="Kodira C.D."/>
            <person name="Zeng Q."/>
            <person name="Koehrsen M."/>
            <person name="Alvarado L."/>
            <person name="Berlin A.M."/>
            <person name="Borenstein D."/>
            <person name="Chen Z."/>
            <person name="Engels R."/>
            <person name="Freedman E."/>
            <person name="Gellesch M."/>
            <person name="Goldberg J."/>
            <person name="Griggs A."/>
            <person name="Gujja S."/>
            <person name="Heiman D.I."/>
            <person name="Hepburn T.A."/>
            <person name="Howarth C."/>
            <person name="Jen D."/>
            <person name="Larson L."/>
            <person name="Lewis B."/>
            <person name="Mehta T."/>
            <person name="Park D."/>
            <person name="Pearson M."/>
            <person name="Roberts A."/>
            <person name="Saif S."/>
            <person name="Shea T.D."/>
            <person name="Shenoy N."/>
            <person name="Sisk P."/>
            <person name="Stolte C."/>
            <person name="Sykes S."/>
            <person name="Walk T."/>
            <person name="White J."/>
            <person name="Yandava C."/>
            <person name="Klein B."/>
            <person name="McEwen J.G."/>
            <person name="Puccia R."/>
            <person name="Goldman G.H."/>
            <person name="Felipe M.S."/>
            <person name="Nino-Vega G."/>
            <person name="San-Blas G."/>
            <person name="Taylor J.W."/>
            <person name="Mendoza L."/>
            <person name="Galagan J.E."/>
            <person name="Nusbaum C."/>
            <person name="Birren B.W."/>
        </authorList>
    </citation>
    <scope>NUCLEOTIDE SEQUENCE [LARGE SCALE GENOMIC DNA]</scope>
    <source>
        <strain evidence="2">H143</strain>
    </source>
</reference>
<dbReference type="AlphaFoldDB" id="C6HB36"/>
<dbReference type="InterPro" id="IPR037473">
    <property type="entry name" value="Lcp-like"/>
</dbReference>
<dbReference type="PANTHER" id="PTHR37539:SF1">
    <property type="entry name" value="ER-BOUND OXYGENASE MPAB_MPAB'_RUBBER OXYGENASE CATALYTIC DOMAIN-CONTAINING PROTEIN"/>
    <property type="match status" value="1"/>
</dbReference>
<dbReference type="OrthoDB" id="6361347at2759"/>
<organism evidence="1 2">
    <name type="scientific">Ajellomyces capsulatus (strain H143)</name>
    <name type="common">Darling's disease fungus</name>
    <name type="synonym">Histoplasma capsulatum</name>
    <dbReference type="NCBI Taxonomy" id="544712"/>
    <lineage>
        <taxon>Eukaryota</taxon>
        <taxon>Fungi</taxon>
        <taxon>Dikarya</taxon>
        <taxon>Ascomycota</taxon>
        <taxon>Pezizomycotina</taxon>
        <taxon>Eurotiomycetes</taxon>
        <taxon>Eurotiomycetidae</taxon>
        <taxon>Onygenales</taxon>
        <taxon>Ajellomycetaceae</taxon>
        <taxon>Histoplasma</taxon>
    </lineage>
</organism>
<dbReference type="VEuPathDB" id="FungiDB:HCDG_03918"/>
<evidence type="ECO:0000313" key="1">
    <source>
        <dbReference type="EMBL" id="EER42459.1"/>
    </source>
</evidence>
<name>C6HB36_AJECH</name>